<name>W0SGA4_9PROT</name>
<dbReference type="AlphaFoldDB" id="W0SGA4"/>
<dbReference type="HOGENOM" id="CLU_1098055_0_0_4"/>
<dbReference type="GO" id="GO:0009190">
    <property type="term" value="P:cyclic nucleotide biosynthetic process"/>
    <property type="evidence" value="ECO:0007669"/>
    <property type="project" value="InterPro"/>
</dbReference>
<gene>
    <name evidence="2" type="ORF">SUTH_02276</name>
</gene>
<dbReference type="STRING" id="1223802.SUTH_02276"/>
<dbReference type="GO" id="GO:0035556">
    <property type="term" value="P:intracellular signal transduction"/>
    <property type="evidence" value="ECO:0007669"/>
    <property type="project" value="InterPro"/>
</dbReference>
<evidence type="ECO:0000259" key="1">
    <source>
        <dbReference type="PROSITE" id="PS50125"/>
    </source>
</evidence>
<dbReference type="PROSITE" id="PS50125">
    <property type="entry name" value="GUANYLATE_CYCLASE_2"/>
    <property type="match status" value="1"/>
</dbReference>
<dbReference type="EMBL" id="AP012547">
    <property type="protein sequence ID" value="BAO30066.1"/>
    <property type="molecule type" value="Genomic_DNA"/>
</dbReference>
<dbReference type="Proteomes" id="UP000031637">
    <property type="component" value="Chromosome"/>
</dbReference>
<sequence length="253" mass="28247">MSLFAMNRLAADILEVENQFLSHAPLDRFDPTRTNVSPAIRKAISETAAIEAIVLTVDIRRSSCVLKESIDIPQYAKILDDFVAEFRTVLHYHGGWFDKFTGDGFICYWLVEDAFTERMDTVLDFCCSVMDNFRTYYYPAFVANMRNEPAGIGLSIGVDAGPCYLTPIVGDLTIIGSPIVGSVRMCAACPPYHLMLNAYPGSRLMEGTTTACGRLSEDLAYQVEGKSIVTKEYPQGQVAYSVEFYRKGSRLFF</sequence>
<organism evidence="2 3">
    <name type="scientific">Sulfuritalea hydrogenivorans sk43H</name>
    <dbReference type="NCBI Taxonomy" id="1223802"/>
    <lineage>
        <taxon>Bacteria</taxon>
        <taxon>Pseudomonadati</taxon>
        <taxon>Pseudomonadota</taxon>
        <taxon>Betaproteobacteria</taxon>
        <taxon>Nitrosomonadales</taxon>
        <taxon>Sterolibacteriaceae</taxon>
        <taxon>Sulfuritalea</taxon>
    </lineage>
</organism>
<dbReference type="InterPro" id="IPR029787">
    <property type="entry name" value="Nucleotide_cyclase"/>
</dbReference>
<feature type="domain" description="Guanylate cyclase" evidence="1">
    <location>
        <begin position="53"/>
        <end position="186"/>
    </location>
</feature>
<proteinExistence type="predicted"/>
<evidence type="ECO:0000313" key="2">
    <source>
        <dbReference type="EMBL" id="BAO30066.1"/>
    </source>
</evidence>
<dbReference type="Gene3D" id="3.30.70.1230">
    <property type="entry name" value="Nucleotide cyclase"/>
    <property type="match status" value="1"/>
</dbReference>
<protein>
    <recommendedName>
        <fullName evidence="1">Guanylate cyclase domain-containing protein</fullName>
    </recommendedName>
</protein>
<dbReference type="InterPro" id="IPR001054">
    <property type="entry name" value="A/G_cyclase"/>
</dbReference>
<dbReference type="OrthoDB" id="9789782at2"/>
<reference evidence="2 3" key="1">
    <citation type="journal article" date="2014" name="Syst. Appl. Microbiol.">
        <title>Complete genomes of freshwater sulfur oxidizers Sulfuricella denitrificans skB26 and Sulfuritalea hydrogenivorans sk43H: genetic insights into the sulfur oxidation pathway of betaproteobacteria.</title>
        <authorList>
            <person name="Watanabe T."/>
            <person name="Kojima H."/>
            <person name="Fukui M."/>
        </authorList>
    </citation>
    <scope>NUCLEOTIDE SEQUENCE [LARGE SCALE GENOMIC DNA]</scope>
    <source>
        <strain evidence="2">DSM22779</strain>
    </source>
</reference>
<evidence type="ECO:0000313" key="3">
    <source>
        <dbReference type="Proteomes" id="UP000031637"/>
    </source>
</evidence>
<dbReference type="GO" id="GO:0004016">
    <property type="term" value="F:adenylate cyclase activity"/>
    <property type="evidence" value="ECO:0007669"/>
    <property type="project" value="UniProtKB-ARBA"/>
</dbReference>
<accession>W0SGA4</accession>
<dbReference type="SUPFAM" id="SSF55073">
    <property type="entry name" value="Nucleotide cyclase"/>
    <property type="match status" value="1"/>
</dbReference>
<dbReference type="KEGG" id="shd:SUTH_02276"/>
<keyword evidence="3" id="KW-1185">Reference proteome</keyword>